<dbReference type="RefSeq" id="WP_229317504.1">
    <property type="nucleotide sequence ID" value="NZ_AP025184.1"/>
</dbReference>
<proteinExistence type="predicted"/>
<gene>
    <name evidence="2" type="primary">yitI</name>
    <name evidence="2" type="ORF">GENT5_01690</name>
</gene>
<evidence type="ECO:0000259" key="1">
    <source>
        <dbReference type="PROSITE" id="PS51186"/>
    </source>
</evidence>
<keyword evidence="3" id="KW-1185">Reference proteome</keyword>
<reference evidence="2 3" key="2">
    <citation type="journal article" date="2022" name="Microorganisms">
        <title>Complete Genome Sequences of Two Flavobacterium ammonificans Strains and a Flavobacterium ammoniigenes Strain of Ammonifying Bacterioplankton Isolated from Surface River Water.</title>
        <authorList>
            <person name="Suda W."/>
            <person name="Ogata Y."/>
            <person name="Shindo C."/>
            <person name="Watanabe K."/>
        </authorList>
    </citation>
    <scope>NUCLEOTIDE SEQUENCE [LARGE SCALE GENOMIC DNA]</scope>
    <source>
        <strain evidence="2 3">GENT5</strain>
    </source>
</reference>
<dbReference type="EMBL" id="AP025184">
    <property type="protein sequence ID" value="BDB53864.1"/>
    <property type="molecule type" value="Genomic_DNA"/>
</dbReference>
<dbReference type="Proteomes" id="UP001319867">
    <property type="component" value="Chromosome"/>
</dbReference>
<evidence type="ECO:0000313" key="3">
    <source>
        <dbReference type="Proteomes" id="UP001319867"/>
    </source>
</evidence>
<protein>
    <submittedName>
        <fullName evidence="2">N-acetyltransferase</fullName>
    </submittedName>
</protein>
<dbReference type="PROSITE" id="PS51186">
    <property type="entry name" value="GNAT"/>
    <property type="match status" value="1"/>
</dbReference>
<dbReference type="CDD" id="cd04301">
    <property type="entry name" value="NAT_SF"/>
    <property type="match status" value="1"/>
</dbReference>
<dbReference type="Pfam" id="PF13673">
    <property type="entry name" value="Acetyltransf_10"/>
    <property type="match status" value="1"/>
</dbReference>
<sequence length="146" mass="16712">MMHSIQKITATETYPVRHIVLRAGKPIESCQFDGDELVSTHHFGYYLNNQIIGVISLFEIKNEQFVAQKPFQIRGMAVLPTFQKQGIGEALVSEAEKFITTQKADLIWFNARTTAVGFYQKMGHEILGPEFEIYDVGPHFLMYKKL</sequence>
<name>A0ABM7V2Y2_9FLAO</name>
<accession>A0ABM7V2Y2</accession>
<evidence type="ECO:0000313" key="2">
    <source>
        <dbReference type="EMBL" id="BDB53864.1"/>
    </source>
</evidence>
<feature type="domain" description="N-acetyltransferase" evidence="1">
    <location>
        <begin position="3"/>
        <end position="146"/>
    </location>
</feature>
<organism evidence="2 3">
    <name type="scientific">Flavobacterium ammoniigenes</name>
    <dbReference type="NCBI Taxonomy" id="1751095"/>
    <lineage>
        <taxon>Bacteria</taxon>
        <taxon>Pseudomonadati</taxon>
        <taxon>Bacteroidota</taxon>
        <taxon>Flavobacteriia</taxon>
        <taxon>Flavobacteriales</taxon>
        <taxon>Flavobacteriaceae</taxon>
        <taxon>Flavobacterium</taxon>
    </lineage>
</organism>
<dbReference type="Gene3D" id="3.40.630.30">
    <property type="match status" value="1"/>
</dbReference>
<dbReference type="InterPro" id="IPR016181">
    <property type="entry name" value="Acyl_CoA_acyltransferase"/>
</dbReference>
<dbReference type="InterPro" id="IPR000182">
    <property type="entry name" value="GNAT_dom"/>
</dbReference>
<reference evidence="2 3" key="1">
    <citation type="journal article" date="2022" name="Int. J. Syst. Evol. Microbiol.">
        <title>Flavobacterium ammonificans sp. nov. and Flavobacterium ammoniigenes sp. nov., ammonifying bacteria isolated from surface river water.</title>
        <authorList>
            <person name="Watanabe K."/>
            <person name="Kitamura T."/>
            <person name="Ogata Y."/>
            <person name="Shindo C."/>
            <person name="Suda W."/>
        </authorList>
    </citation>
    <scope>NUCLEOTIDE SEQUENCE [LARGE SCALE GENOMIC DNA]</scope>
    <source>
        <strain evidence="2 3">GENT5</strain>
    </source>
</reference>
<dbReference type="SUPFAM" id="SSF55729">
    <property type="entry name" value="Acyl-CoA N-acyltransferases (Nat)"/>
    <property type="match status" value="1"/>
</dbReference>